<dbReference type="EMBL" id="PQXL01000079">
    <property type="protein sequence ID" value="THV52438.1"/>
    <property type="molecule type" value="Genomic_DNA"/>
</dbReference>
<feature type="compositionally biased region" description="Polar residues" evidence="1">
    <location>
        <begin position="59"/>
        <end position="82"/>
    </location>
</feature>
<evidence type="ECO:0000313" key="2">
    <source>
        <dbReference type="EMBL" id="THV52438.1"/>
    </source>
</evidence>
<feature type="compositionally biased region" description="Polar residues" evidence="1">
    <location>
        <begin position="20"/>
        <end position="29"/>
    </location>
</feature>
<accession>A0A4S8R3M8</accession>
<reference evidence="2 3" key="1">
    <citation type="submission" date="2017-12" db="EMBL/GenBank/DDBJ databases">
        <title>Comparative genomics of Botrytis spp.</title>
        <authorList>
            <person name="Valero-Jimenez C.A."/>
            <person name="Tapia P."/>
            <person name="Veloso J."/>
            <person name="Silva-Moreno E."/>
            <person name="Staats M."/>
            <person name="Valdes J.H."/>
            <person name="Van Kan J.A.L."/>
        </authorList>
    </citation>
    <scope>NUCLEOTIDE SEQUENCE [LARGE SCALE GENOMIC DNA]</scope>
    <source>
        <strain evidence="2 3">MUCL435</strain>
    </source>
</reference>
<feature type="compositionally biased region" description="Polar residues" evidence="1">
    <location>
        <begin position="37"/>
        <end position="48"/>
    </location>
</feature>
<proteinExistence type="predicted"/>
<dbReference type="CDD" id="cd22249">
    <property type="entry name" value="UDM1_RNF168_RNF169-like"/>
    <property type="match status" value="1"/>
</dbReference>
<sequence length="256" mass="29027">MPTPNWIPRLPHNGNPRPSAKSNPQSLSDQNRRQVIAANSSQSQTQRPKLSPVPIERPAQSTKSSEPSFKWTNPDPFNTANKNHSERRTLASSARFDSGIDSVAPDSPAPFDCGIDSVAPDSPASSNSGINANANALDVSIKLRIYNAIRAFTIEIRSRMKLESKSKREERRARERLRRKSIANGAARAKAEDARIKAQLDVHYDEERRKNGDARKKAKENEIEIKAKEKRRKAQEKKRNNQEKRERKEEKGWEKM</sequence>
<organism evidence="2 3">
    <name type="scientific">Botrytis galanthina</name>
    <dbReference type="NCBI Taxonomy" id="278940"/>
    <lineage>
        <taxon>Eukaryota</taxon>
        <taxon>Fungi</taxon>
        <taxon>Dikarya</taxon>
        <taxon>Ascomycota</taxon>
        <taxon>Pezizomycotina</taxon>
        <taxon>Leotiomycetes</taxon>
        <taxon>Helotiales</taxon>
        <taxon>Sclerotiniaceae</taxon>
        <taxon>Botrytis</taxon>
    </lineage>
</organism>
<keyword evidence="3" id="KW-1185">Reference proteome</keyword>
<protein>
    <submittedName>
        <fullName evidence="2">Uncharacterized protein</fullName>
    </submittedName>
</protein>
<dbReference type="Proteomes" id="UP000308671">
    <property type="component" value="Unassembled WGS sequence"/>
</dbReference>
<comment type="caution">
    <text evidence="2">The sequence shown here is derived from an EMBL/GenBank/DDBJ whole genome shotgun (WGS) entry which is preliminary data.</text>
</comment>
<feature type="compositionally biased region" description="Basic and acidic residues" evidence="1">
    <location>
        <begin position="237"/>
        <end position="256"/>
    </location>
</feature>
<feature type="region of interest" description="Disordered" evidence="1">
    <location>
        <begin position="1"/>
        <end position="105"/>
    </location>
</feature>
<gene>
    <name evidence="2" type="ORF">BGAL_0079g00250</name>
</gene>
<dbReference type="OrthoDB" id="3546585at2759"/>
<evidence type="ECO:0000256" key="1">
    <source>
        <dbReference type="SAM" id="MobiDB-lite"/>
    </source>
</evidence>
<dbReference type="AlphaFoldDB" id="A0A4S8R3M8"/>
<feature type="region of interest" description="Disordered" evidence="1">
    <location>
        <begin position="162"/>
        <end position="256"/>
    </location>
</feature>
<name>A0A4S8R3M8_9HELO</name>
<feature type="compositionally biased region" description="Basic and acidic residues" evidence="1">
    <location>
        <begin position="189"/>
        <end position="227"/>
    </location>
</feature>
<evidence type="ECO:0000313" key="3">
    <source>
        <dbReference type="Proteomes" id="UP000308671"/>
    </source>
</evidence>
<feature type="compositionally biased region" description="Basic and acidic residues" evidence="1">
    <location>
        <begin position="162"/>
        <end position="173"/>
    </location>
</feature>